<reference evidence="2" key="3">
    <citation type="journal article" date="2017" name="Nature">
        <title>Genome sequence of the progenitor of the wheat D genome Aegilops tauschii.</title>
        <authorList>
            <person name="Luo M.C."/>
            <person name="Gu Y.Q."/>
            <person name="Puiu D."/>
            <person name="Wang H."/>
            <person name="Twardziok S.O."/>
            <person name="Deal K.R."/>
            <person name="Huo N."/>
            <person name="Zhu T."/>
            <person name="Wang L."/>
            <person name="Wang Y."/>
            <person name="McGuire P.E."/>
            <person name="Liu S."/>
            <person name="Long H."/>
            <person name="Ramasamy R.K."/>
            <person name="Rodriguez J.C."/>
            <person name="Van S.L."/>
            <person name="Yuan L."/>
            <person name="Wang Z."/>
            <person name="Xia Z."/>
            <person name="Xiao L."/>
            <person name="Anderson O.D."/>
            <person name="Ouyang S."/>
            <person name="Liang Y."/>
            <person name="Zimin A.V."/>
            <person name="Pertea G."/>
            <person name="Qi P."/>
            <person name="Bennetzen J.L."/>
            <person name="Dai X."/>
            <person name="Dawson M.W."/>
            <person name="Muller H.G."/>
            <person name="Kugler K."/>
            <person name="Rivarola-Duarte L."/>
            <person name="Spannagl M."/>
            <person name="Mayer K.F.X."/>
            <person name="Lu F.H."/>
            <person name="Bevan M.W."/>
            <person name="Leroy P."/>
            <person name="Li P."/>
            <person name="You F.M."/>
            <person name="Sun Q."/>
            <person name="Liu Z."/>
            <person name="Lyons E."/>
            <person name="Wicker T."/>
            <person name="Salzberg S.L."/>
            <person name="Devos K.M."/>
            <person name="Dvorak J."/>
        </authorList>
    </citation>
    <scope>NUCLEOTIDE SEQUENCE [LARGE SCALE GENOMIC DNA]</scope>
    <source>
        <strain evidence="2">cv. AL8/78</strain>
    </source>
</reference>
<dbReference type="Gramene" id="AET1Gv20593400.1">
    <property type="protein sequence ID" value="AET1Gv20593400.1"/>
    <property type="gene ID" value="AET1Gv20593400"/>
</dbReference>
<proteinExistence type="predicted"/>
<reference evidence="2" key="5">
    <citation type="journal article" date="2021" name="G3 (Bethesda)">
        <title>Aegilops tauschii genome assembly Aet v5.0 features greater sequence contiguity and improved annotation.</title>
        <authorList>
            <person name="Wang L."/>
            <person name="Zhu T."/>
            <person name="Rodriguez J.C."/>
            <person name="Deal K.R."/>
            <person name="Dubcovsky J."/>
            <person name="McGuire P.E."/>
            <person name="Lux T."/>
            <person name="Spannagl M."/>
            <person name="Mayer K.F.X."/>
            <person name="Baldrich P."/>
            <person name="Meyers B.C."/>
            <person name="Huo N."/>
            <person name="Gu Y.Q."/>
            <person name="Zhou H."/>
            <person name="Devos K.M."/>
            <person name="Bennetzen J.L."/>
            <person name="Unver T."/>
            <person name="Budak H."/>
            <person name="Gulick P.J."/>
            <person name="Galiba G."/>
            <person name="Kalapos B."/>
            <person name="Nelson D.R."/>
            <person name="Li P."/>
            <person name="You F.M."/>
            <person name="Luo M.C."/>
            <person name="Dvorak J."/>
        </authorList>
    </citation>
    <scope>NUCLEOTIDE SEQUENCE [LARGE SCALE GENOMIC DNA]</scope>
    <source>
        <strain evidence="2">cv. AL8/78</strain>
    </source>
</reference>
<evidence type="ECO:0000313" key="3">
    <source>
        <dbReference type="Proteomes" id="UP000015105"/>
    </source>
</evidence>
<feature type="region of interest" description="Disordered" evidence="1">
    <location>
        <begin position="1"/>
        <end position="21"/>
    </location>
</feature>
<dbReference type="EnsemblPlants" id="AET1Gv20593400.1">
    <property type="protein sequence ID" value="AET1Gv20593400.1"/>
    <property type="gene ID" value="AET1Gv20593400"/>
</dbReference>
<reference evidence="2" key="4">
    <citation type="submission" date="2019-03" db="UniProtKB">
        <authorList>
            <consortium name="EnsemblPlants"/>
        </authorList>
    </citation>
    <scope>IDENTIFICATION</scope>
</reference>
<dbReference type="AlphaFoldDB" id="A0A452Z0V3"/>
<organism evidence="2 3">
    <name type="scientific">Aegilops tauschii subsp. strangulata</name>
    <name type="common">Goatgrass</name>
    <dbReference type="NCBI Taxonomy" id="200361"/>
    <lineage>
        <taxon>Eukaryota</taxon>
        <taxon>Viridiplantae</taxon>
        <taxon>Streptophyta</taxon>
        <taxon>Embryophyta</taxon>
        <taxon>Tracheophyta</taxon>
        <taxon>Spermatophyta</taxon>
        <taxon>Magnoliopsida</taxon>
        <taxon>Liliopsida</taxon>
        <taxon>Poales</taxon>
        <taxon>Poaceae</taxon>
        <taxon>BOP clade</taxon>
        <taxon>Pooideae</taxon>
        <taxon>Triticodae</taxon>
        <taxon>Triticeae</taxon>
        <taxon>Triticinae</taxon>
        <taxon>Aegilops</taxon>
    </lineage>
</organism>
<protein>
    <submittedName>
        <fullName evidence="2">Uncharacterized protein</fullName>
    </submittedName>
</protein>
<accession>A0A452Z0V3</accession>
<dbReference type="Proteomes" id="UP000015105">
    <property type="component" value="Chromosome 1D"/>
</dbReference>
<keyword evidence="3" id="KW-1185">Reference proteome</keyword>
<sequence length="76" mass="8670">RPLPPLPPAVENQRAGERSYAMPNELNYRDLQPTTVRHGRTGARRRCVSTCDLRSALFDRSKFEKRNTCLDLGVIT</sequence>
<reference evidence="3" key="1">
    <citation type="journal article" date="2014" name="Science">
        <title>Ancient hybridizations among the ancestral genomes of bread wheat.</title>
        <authorList>
            <consortium name="International Wheat Genome Sequencing Consortium,"/>
            <person name="Marcussen T."/>
            <person name="Sandve S.R."/>
            <person name="Heier L."/>
            <person name="Spannagl M."/>
            <person name="Pfeifer M."/>
            <person name="Jakobsen K.S."/>
            <person name="Wulff B.B."/>
            <person name="Steuernagel B."/>
            <person name="Mayer K.F."/>
            <person name="Olsen O.A."/>
        </authorList>
    </citation>
    <scope>NUCLEOTIDE SEQUENCE [LARGE SCALE GENOMIC DNA]</scope>
    <source>
        <strain evidence="3">cv. AL8/78</strain>
    </source>
</reference>
<evidence type="ECO:0000313" key="2">
    <source>
        <dbReference type="EnsemblPlants" id="AET1Gv20593400.1"/>
    </source>
</evidence>
<reference evidence="3" key="2">
    <citation type="journal article" date="2017" name="Nat. Plants">
        <title>The Aegilops tauschii genome reveals multiple impacts of transposons.</title>
        <authorList>
            <person name="Zhao G."/>
            <person name="Zou C."/>
            <person name="Li K."/>
            <person name="Wang K."/>
            <person name="Li T."/>
            <person name="Gao L."/>
            <person name="Zhang X."/>
            <person name="Wang H."/>
            <person name="Yang Z."/>
            <person name="Liu X."/>
            <person name="Jiang W."/>
            <person name="Mao L."/>
            <person name="Kong X."/>
            <person name="Jiao Y."/>
            <person name="Jia J."/>
        </authorList>
    </citation>
    <scope>NUCLEOTIDE SEQUENCE [LARGE SCALE GENOMIC DNA]</scope>
    <source>
        <strain evidence="3">cv. AL8/78</strain>
    </source>
</reference>
<name>A0A452Z0V3_AEGTS</name>
<evidence type="ECO:0000256" key="1">
    <source>
        <dbReference type="SAM" id="MobiDB-lite"/>
    </source>
</evidence>